<reference evidence="2 3" key="1">
    <citation type="submission" date="2016-10" db="EMBL/GenBank/DDBJ databases">
        <authorList>
            <person name="de Groot N.N."/>
        </authorList>
    </citation>
    <scope>NUCLEOTIDE SEQUENCE [LARGE SCALE GENOMIC DNA]</scope>
    <source>
        <strain evidence="2 3">DSM 8512</strain>
    </source>
</reference>
<feature type="region of interest" description="Disordered" evidence="1">
    <location>
        <begin position="1"/>
        <end position="29"/>
    </location>
</feature>
<evidence type="ECO:0000256" key="1">
    <source>
        <dbReference type="SAM" id="MobiDB-lite"/>
    </source>
</evidence>
<dbReference type="Pfam" id="PF20135">
    <property type="entry name" value="DUF6525"/>
    <property type="match status" value="1"/>
</dbReference>
<evidence type="ECO:0000313" key="3">
    <source>
        <dbReference type="Proteomes" id="UP000199054"/>
    </source>
</evidence>
<gene>
    <name evidence="2" type="ORF">SAMN04489859_101969</name>
</gene>
<keyword evidence="3" id="KW-1185">Reference proteome</keyword>
<dbReference type="Proteomes" id="UP000199054">
    <property type="component" value="Unassembled WGS sequence"/>
</dbReference>
<dbReference type="EMBL" id="FODE01000019">
    <property type="protein sequence ID" value="SEN85976.1"/>
    <property type="molecule type" value="Genomic_DNA"/>
</dbReference>
<organism evidence="2 3">
    <name type="scientific">Paracoccus alcaliphilus</name>
    <dbReference type="NCBI Taxonomy" id="34002"/>
    <lineage>
        <taxon>Bacteria</taxon>
        <taxon>Pseudomonadati</taxon>
        <taxon>Pseudomonadota</taxon>
        <taxon>Alphaproteobacteria</taxon>
        <taxon>Rhodobacterales</taxon>
        <taxon>Paracoccaceae</taxon>
        <taxon>Paracoccus</taxon>
    </lineage>
</organism>
<dbReference type="InterPro" id="IPR045386">
    <property type="entry name" value="DUF6525"/>
</dbReference>
<sequence>MSRAVEPRAGGNLGATPQPARRRRGCPMARYDALPPPLRQWLTQAALPWSPSSCRRLWRQALAAGASPDEAIERLNRAEQAALRRAV</sequence>
<accession>A0A1H8K0E0</accession>
<dbReference type="STRING" id="34002.SAMN04489859_101969"/>
<proteinExistence type="predicted"/>
<name>A0A1H8K0E0_9RHOB</name>
<protein>
    <submittedName>
        <fullName evidence="2">Uncharacterized protein</fullName>
    </submittedName>
</protein>
<dbReference type="AlphaFoldDB" id="A0A1H8K0E0"/>
<evidence type="ECO:0000313" key="2">
    <source>
        <dbReference type="EMBL" id="SEN85976.1"/>
    </source>
</evidence>